<dbReference type="InterPro" id="IPR001878">
    <property type="entry name" value="Znf_CCHC"/>
</dbReference>
<evidence type="ECO:0000256" key="1">
    <source>
        <dbReference type="PROSITE-ProRule" id="PRU00047"/>
    </source>
</evidence>
<feature type="domain" description="CCHC-type" evidence="3">
    <location>
        <begin position="160"/>
        <end position="175"/>
    </location>
</feature>
<evidence type="ECO:0000256" key="2">
    <source>
        <dbReference type="SAM" id="MobiDB-lite"/>
    </source>
</evidence>
<dbReference type="SUPFAM" id="SSF57756">
    <property type="entry name" value="Retrovirus zinc finger-like domains"/>
    <property type="match status" value="1"/>
</dbReference>
<keyword evidence="1" id="KW-0479">Metal-binding</keyword>
<dbReference type="Pfam" id="PF00098">
    <property type="entry name" value="zf-CCHC"/>
    <property type="match status" value="1"/>
</dbReference>
<dbReference type="Gene3D" id="4.10.60.10">
    <property type="entry name" value="Zinc finger, CCHC-type"/>
    <property type="match status" value="1"/>
</dbReference>
<evidence type="ECO:0000259" key="3">
    <source>
        <dbReference type="PROSITE" id="PS50158"/>
    </source>
</evidence>
<dbReference type="InterPro" id="IPR036875">
    <property type="entry name" value="Znf_CCHC_sf"/>
</dbReference>
<name>A0A0B0N9S0_GOSAR</name>
<dbReference type="PROSITE" id="PS50158">
    <property type="entry name" value="ZF_CCHC"/>
    <property type="match status" value="1"/>
</dbReference>
<feature type="compositionally biased region" description="Polar residues" evidence="2">
    <location>
        <begin position="199"/>
        <end position="208"/>
    </location>
</feature>
<dbReference type="SMART" id="SM00343">
    <property type="entry name" value="ZnF_C2HC"/>
    <property type="match status" value="1"/>
</dbReference>
<accession>A0A0B0N9S0</accession>
<feature type="compositionally biased region" description="Basic and acidic residues" evidence="2">
    <location>
        <begin position="209"/>
        <end position="221"/>
    </location>
</feature>
<evidence type="ECO:0000313" key="5">
    <source>
        <dbReference type="Proteomes" id="UP000032142"/>
    </source>
</evidence>
<keyword evidence="5" id="KW-1185">Reference proteome</keyword>
<feature type="region of interest" description="Disordered" evidence="2">
    <location>
        <begin position="180"/>
        <end position="224"/>
    </location>
</feature>
<organism evidence="4 5">
    <name type="scientific">Gossypium arboreum</name>
    <name type="common">Tree cotton</name>
    <name type="synonym">Gossypium nanking</name>
    <dbReference type="NCBI Taxonomy" id="29729"/>
    <lineage>
        <taxon>Eukaryota</taxon>
        <taxon>Viridiplantae</taxon>
        <taxon>Streptophyta</taxon>
        <taxon>Embryophyta</taxon>
        <taxon>Tracheophyta</taxon>
        <taxon>Spermatophyta</taxon>
        <taxon>Magnoliopsida</taxon>
        <taxon>eudicotyledons</taxon>
        <taxon>Gunneridae</taxon>
        <taxon>Pentapetalae</taxon>
        <taxon>rosids</taxon>
        <taxon>malvids</taxon>
        <taxon>Malvales</taxon>
        <taxon>Malvaceae</taxon>
        <taxon>Malvoideae</taxon>
        <taxon>Gossypium</taxon>
    </lineage>
</organism>
<dbReference type="PANTHER" id="PTHR34482:SF36">
    <property type="entry name" value="RETROTRANSPOSON GAG DOMAIN-CONTAINING PROTEIN"/>
    <property type="match status" value="1"/>
</dbReference>
<dbReference type="GO" id="GO:0008270">
    <property type="term" value="F:zinc ion binding"/>
    <property type="evidence" value="ECO:0007669"/>
    <property type="project" value="UniProtKB-KW"/>
</dbReference>
<proteinExistence type="predicted"/>
<keyword evidence="1" id="KW-0862">Zinc</keyword>
<reference evidence="5" key="1">
    <citation type="submission" date="2014-09" db="EMBL/GenBank/DDBJ databases">
        <authorList>
            <person name="Mudge J."/>
            <person name="Ramaraj T."/>
            <person name="Lindquist I.E."/>
            <person name="Bharti A.K."/>
            <person name="Sundararajan A."/>
            <person name="Cameron C.T."/>
            <person name="Woodward J.E."/>
            <person name="May G.D."/>
            <person name="Brubaker C."/>
            <person name="Broadhvest J."/>
            <person name="Wilkins T.A."/>
        </authorList>
    </citation>
    <scope>NUCLEOTIDE SEQUENCE</scope>
    <source>
        <strain evidence="5">cv. AKA8401</strain>
    </source>
</reference>
<dbReference type="EMBL" id="KN391450">
    <property type="protein sequence ID" value="KHG09560.1"/>
    <property type="molecule type" value="Genomic_DNA"/>
</dbReference>
<protein>
    <submittedName>
        <fullName evidence="4">Zinc finger CCHC domain-containing 8</fullName>
    </submittedName>
</protein>
<dbReference type="PANTHER" id="PTHR34482">
    <property type="entry name" value="DNA DAMAGE-INDUCIBLE PROTEIN 1-LIKE"/>
    <property type="match status" value="1"/>
</dbReference>
<evidence type="ECO:0000313" key="4">
    <source>
        <dbReference type="EMBL" id="KHG09560.1"/>
    </source>
</evidence>
<feature type="region of interest" description="Disordered" evidence="2">
    <location>
        <begin position="116"/>
        <end position="141"/>
    </location>
</feature>
<dbReference type="GO" id="GO:0003676">
    <property type="term" value="F:nucleic acid binding"/>
    <property type="evidence" value="ECO:0007669"/>
    <property type="project" value="InterPro"/>
</dbReference>
<keyword evidence="1" id="KW-0863">Zinc-finger</keyword>
<gene>
    <name evidence="4" type="ORF">F383_12007</name>
</gene>
<dbReference type="AlphaFoldDB" id="A0A0B0N9S0"/>
<sequence length="264" mass="30055">MNNWYTEFIRANPNAQPPPPPPIPQAIPVVAHGIDLVRMNKPPVDKIRKQGADEFRAKIDDDPKKVEFWLENSTRIFDELSCTPEECLKYAVSLLRDSAYHWWKTLVAVVPKERRSKETNPRMVVSAEDSHRDRGKAYSGSKAQATSVASVECWGNERACFKCGSREHFIKDCPKKVKEEKFQSARQSTTASRGRPPRNNRSGASSKTVMKDSAGRSESRTPARAYTIHQEDAELISNGGRKKFWTKLQNFHILHQVFFGLLRS</sequence>
<dbReference type="Proteomes" id="UP000032142">
    <property type="component" value="Unassembled WGS sequence"/>
</dbReference>